<dbReference type="Proteomes" id="UP000623967">
    <property type="component" value="Unassembled WGS sequence"/>
</dbReference>
<dbReference type="RefSeq" id="WP_202654603.1">
    <property type="nucleotide sequence ID" value="NZ_JAESWB010000181.1"/>
</dbReference>
<evidence type="ECO:0000256" key="1">
    <source>
        <dbReference type="ARBA" id="ARBA00023015"/>
    </source>
</evidence>
<gene>
    <name evidence="5" type="ORF">JK635_14155</name>
</gene>
<keyword evidence="3" id="KW-0804">Transcription</keyword>
<keyword evidence="1" id="KW-0805">Transcription regulation</keyword>
<dbReference type="PANTHER" id="PTHR42756:SF1">
    <property type="entry name" value="TRANSCRIPTIONAL REPRESSOR OF EMRAB OPERON"/>
    <property type="match status" value="1"/>
</dbReference>
<protein>
    <submittedName>
        <fullName evidence="5">MarR family transcriptional regulator</fullName>
    </submittedName>
</protein>
<name>A0ABS1TS09_9BACI</name>
<dbReference type="SUPFAM" id="SSF46785">
    <property type="entry name" value="Winged helix' DNA-binding domain"/>
    <property type="match status" value="1"/>
</dbReference>
<dbReference type="InterPro" id="IPR000835">
    <property type="entry name" value="HTH_MarR-typ"/>
</dbReference>
<dbReference type="Gene3D" id="1.10.10.10">
    <property type="entry name" value="Winged helix-like DNA-binding domain superfamily/Winged helix DNA-binding domain"/>
    <property type="match status" value="1"/>
</dbReference>
<evidence type="ECO:0000313" key="5">
    <source>
        <dbReference type="EMBL" id="MBL4953353.1"/>
    </source>
</evidence>
<dbReference type="PROSITE" id="PS50995">
    <property type="entry name" value="HTH_MARR_2"/>
    <property type="match status" value="1"/>
</dbReference>
<evidence type="ECO:0000256" key="2">
    <source>
        <dbReference type="ARBA" id="ARBA00023125"/>
    </source>
</evidence>
<dbReference type="InterPro" id="IPR036390">
    <property type="entry name" value="WH_DNA-bd_sf"/>
</dbReference>
<reference evidence="5 6" key="1">
    <citation type="submission" date="2021-01" db="EMBL/GenBank/DDBJ databases">
        <title>Genome public.</title>
        <authorList>
            <person name="Liu C."/>
            <person name="Sun Q."/>
        </authorList>
    </citation>
    <scope>NUCLEOTIDE SEQUENCE [LARGE SCALE GENOMIC DNA]</scope>
    <source>
        <strain evidence="5 6">YIM B02564</strain>
    </source>
</reference>
<organism evidence="5 6">
    <name type="scientific">Neobacillus paridis</name>
    <dbReference type="NCBI Taxonomy" id="2803862"/>
    <lineage>
        <taxon>Bacteria</taxon>
        <taxon>Bacillati</taxon>
        <taxon>Bacillota</taxon>
        <taxon>Bacilli</taxon>
        <taxon>Bacillales</taxon>
        <taxon>Bacillaceae</taxon>
        <taxon>Neobacillus</taxon>
    </lineage>
</organism>
<evidence type="ECO:0000256" key="3">
    <source>
        <dbReference type="ARBA" id="ARBA00023163"/>
    </source>
</evidence>
<comment type="caution">
    <text evidence="5">The sequence shown here is derived from an EMBL/GenBank/DDBJ whole genome shotgun (WGS) entry which is preliminary data.</text>
</comment>
<dbReference type="InterPro" id="IPR036388">
    <property type="entry name" value="WH-like_DNA-bd_sf"/>
</dbReference>
<dbReference type="PANTHER" id="PTHR42756">
    <property type="entry name" value="TRANSCRIPTIONAL REGULATOR, MARR"/>
    <property type="match status" value="1"/>
</dbReference>
<evidence type="ECO:0000313" key="6">
    <source>
        <dbReference type="Proteomes" id="UP000623967"/>
    </source>
</evidence>
<dbReference type="EMBL" id="JAESWB010000181">
    <property type="protein sequence ID" value="MBL4953353.1"/>
    <property type="molecule type" value="Genomic_DNA"/>
</dbReference>
<dbReference type="SMART" id="SM00347">
    <property type="entry name" value="HTH_MARR"/>
    <property type="match status" value="1"/>
</dbReference>
<feature type="domain" description="HTH marR-type" evidence="4">
    <location>
        <begin position="5"/>
        <end position="140"/>
    </location>
</feature>
<accession>A0ABS1TS09</accession>
<keyword evidence="2" id="KW-0238">DNA-binding</keyword>
<proteinExistence type="predicted"/>
<keyword evidence="6" id="KW-1185">Reference proteome</keyword>
<sequence>MLADYRKIFNRLNQAVYEFYLQYNKGAQKIDEYNLTVQQENILLYIMRNQGVRANDIAANFSITKSAVSQVLSKLGKRKFIVRESNPNNLRESFIFLGEEGKKYAQLIAEADETFIKKYCSQIKVEELEQMVQTMEKLSSLFKENNES</sequence>
<dbReference type="Pfam" id="PF12802">
    <property type="entry name" value="MarR_2"/>
    <property type="match status" value="1"/>
</dbReference>
<evidence type="ECO:0000259" key="4">
    <source>
        <dbReference type="PROSITE" id="PS50995"/>
    </source>
</evidence>